<dbReference type="GO" id="GO:0008441">
    <property type="term" value="F:3'(2'),5'-bisphosphate nucleotidase activity"/>
    <property type="evidence" value="ECO:0007669"/>
    <property type="project" value="TreeGrafter"/>
</dbReference>
<protein>
    <recommendedName>
        <fullName evidence="10">3'(2'),5'-bisphosphate nucleotidase</fullName>
    </recommendedName>
</protein>
<feature type="compositionally biased region" description="Low complexity" evidence="7">
    <location>
        <begin position="45"/>
        <end position="58"/>
    </location>
</feature>
<dbReference type="InParanoid" id="G2QJB2"/>
<evidence type="ECO:0000256" key="7">
    <source>
        <dbReference type="SAM" id="MobiDB-lite"/>
    </source>
</evidence>
<dbReference type="Gene3D" id="3.40.190.80">
    <property type="match status" value="1"/>
</dbReference>
<dbReference type="OMA" id="AGCHGMV"/>
<dbReference type="GO" id="GO:0046872">
    <property type="term" value="F:metal ion binding"/>
    <property type="evidence" value="ECO:0007669"/>
    <property type="project" value="UniProtKB-KW"/>
</dbReference>
<keyword evidence="5 6" id="KW-0460">Magnesium</keyword>
<dbReference type="Gene3D" id="3.30.540.10">
    <property type="entry name" value="Fructose-1,6-Bisphosphatase, subunit A, domain 1"/>
    <property type="match status" value="1"/>
</dbReference>
<dbReference type="STRING" id="573729.G2QJB2"/>
<keyword evidence="9" id="KW-1185">Reference proteome</keyword>
<evidence type="ECO:0000256" key="6">
    <source>
        <dbReference type="PIRSR" id="PIRSR600760-2"/>
    </source>
</evidence>
<keyword evidence="3 6" id="KW-0479">Metal-binding</keyword>
<dbReference type="RefSeq" id="XP_003664914.1">
    <property type="nucleotide sequence ID" value="XM_003664866.1"/>
</dbReference>
<evidence type="ECO:0008006" key="10">
    <source>
        <dbReference type="Google" id="ProtNLM"/>
    </source>
</evidence>
<dbReference type="VEuPathDB" id="FungiDB:MYCTH_2308129"/>
<dbReference type="InterPro" id="IPR000760">
    <property type="entry name" value="Inositol_monophosphatase-like"/>
</dbReference>
<evidence type="ECO:0000256" key="2">
    <source>
        <dbReference type="ARBA" id="ARBA00009759"/>
    </source>
</evidence>
<dbReference type="PANTHER" id="PTHR43200:SF2">
    <property type="entry name" value="3'(2'),5'-BISPHOSPHATE NUCLEOTIDASE"/>
    <property type="match status" value="1"/>
</dbReference>
<dbReference type="OrthoDB" id="411145at2759"/>
<keyword evidence="4" id="KW-0378">Hydrolase</keyword>
<feature type="binding site" evidence="6">
    <location>
        <position position="192"/>
    </location>
    <ligand>
        <name>Mg(2+)</name>
        <dbReference type="ChEBI" id="CHEBI:18420"/>
        <label>1</label>
        <note>catalytic</note>
    </ligand>
</feature>
<feature type="compositionally biased region" description="Polar residues" evidence="7">
    <location>
        <begin position="61"/>
        <end position="79"/>
    </location>
</feature>
<evidence type="ECO:0000313" key="8">
    <source>
        <dbReference type="EMBL" id="AEO59669.1"/>
    </source>
</evidence>
<feature type="binding site" evidence="6">
    <location>
        <position position="286"/>
    </location>
    <ligand>
        <name>Mg(2+)</name>
        <dbReference type="ChEBI" id="CHEBI:18420"/>
        <label>1</label>
        <note>catalytic</note>
    </ligand>
</feature>
<sequence length="511" mass="53597">MTVSSLTHPPFAHELLIAQLAVQRAALVTKRILASVNAAARITASPPTLSPSSSDLDTCASPASSPGDHTTTTRSSSISQYLHPTTAASSSYFPASTSPWTPLSPHSPSTSPPLPAAAAGDPQQQHEHHHQLLPQYSAAGEAEANANANEPPRRLSVAKRDASPVTVADLAAQALLVAALRAAFPADAVLGEEDASALRADPLLAARVWDLVDAARLEDEASERLLGPRPRDLAEMMALIEFGGGGGGGEGGGEGGGGGGGGGGGAMSAEEALAAGRRVWCLDPIDGTSAYMQGGQYAISLALLDCGREVVGVLGCPNWRFEEGLPAGQWRVREHAVDEDGMGLMLSAVRGQGATVRPMGPGVLREGRRLDRGRGKATVDLRDVHFVDSEKSPATLTEKVRELARLAGASHRGTNLYSSHVRYAAVVLGGREFVQLRWPKPEKGPWSIWDHAGSQLIYTESGAGKVTDLYGKPIDFTAGCKLSNNRGLITADESIHDQILALVDRMRNAEV</sequence>
<evidence type="ECO:0000256" key="3">
    <source>
        <dbReference type="ARBA" id="ARBA00022723"/>
    </source>
</evidence>
<dbReference type="eggNOG" id="KOG1528">
    <property type="taxonomic scope" value="Eukaryota"/>
</dbReference>
<proteinExistence type="inferred from homology"/>
<organism evidence="8 9">
    <name type="scientific">Thermothelomyces thermophilus (strain ATCC 42464 / BCRC 31852 / DSM 1799)</name>
    <name type="common">Sporotrichum thermophile</name>
    <dbReference type="NCBI Taxonomy" id="573729"/>
    <lineage>
        <taxon>Eukaryota</taxon>
        <taxon>Fungi</taxon>
        <taxon>Dikarya</taxon>
        <taxon>Ascomycota</taxon>
        <taxon>Pezizomycotina</taxon>
        <taxon>Sordariomycetes</taxon>
        <taxon>Sordariomycetidae</taxon>
        <taxon>Sordariales</taxon>
        <taxon>Chaetomiaceae</taxon>
        <taxon>Thermothelomyces</taxon>
    </lineage>
</organism>
<feature type="compositionally biased region" description="Gly residues" evidence="7">
    <location>
        <begin position="245"/>
        <end position="266"/>
    </location>
</feature>
<dbReference type="SUPFAM" id="SSF56655">
    <property type="entry name" value="Carbohydrate phosphatase"/>
    <property type="match status" value="1"/>
</dbReference>
<dbReference type="Pfam" id="PF00459">
    <property type="entry name" value="Inositol_P"/>
    <property type="match status" value="1"/>
</dbReference>
<dbReference type="PANTHER" id="PTHR43200">
    <property type="entry name" value="PHOSPHATASE"/>
    <property type="match status" value="1"/>
</dbReference>
<dbReference type="HOGENOM" id="CLU_033446_1_0_1"/>
<evidence type="ECO:0000256" key="1">
    <source>
        <dbReference type="ARBA" id="ARBA00001946"/>
    </source>
</evidence>
<comment type="similarity">
    <text evidence="2">Belongs to the inositol monophosphatase superfamily.</text>
</comment>
<dbReference type="AlphaFoldDB" id="G2QJB2"/>
<accession>G2QJB2</accession>
<evidence type="ECO:0000256" key="5">
    <source>
        <dbReference type="ARBA" id="ARBA00022842"/>
    </source>
</evidence>
<reference evidence="8 9" key="1">
    <citation type="journal article" date="2011" name="Nat. Biotechnol.">
        <title>Comparative genomic analysis of the thermophilic biomass-degrading fungi Myceliophthora thermophila and Thielavia terrestris.</title>
        <authorList>
            <person name="Berka R.M."/>
            <person name="Grigoriev I.V."/>
            <person name="Otillar R."/>
            <person name="Salamov A."/>
            <person name="Grimwood J."/>
            <person name="Reid I."/>
            <person name="Ishmael N."/>
            <person name="John T."/>
            <person name="Darmond C."/>
            <person name="Moisan M.-C."/>
            <person name="Henrissat B."/>
            <person name="Coutinho P.M."/>
            <person name="Lombard V."/>
            <person name="Natvig D.O."/>
            <person name="Lindquist E."/>
            <person name="Schmutz J."/>
            <person name="Lucas S."/>
            <person name="Harris P."/>
            <person name="Powlowski J."/>
            <person name="Bellemare A."/>
            <person name="Taylor D."/>
            <person name="Butler G."/>
            <person name="de Vries R.P."/>
            <person name="Allijn I.E."/>
            <person name="van den Brink J."/>
            <person name="Ushinsky S."/>
            <person name="Storms R."/>
            <person name="Powell A.J."/>
            <person name="Paulsen I.T."/>
            <person name="Elbourne L.D.H."/>
            <person name="Baker S.E."/>
            <person name="Magnuson J."/>
            <person name="LaBoissiere S."/>
            <person name="Clutterbuck A.J."/>
            <person name="Martinez D."/>
            <person name="Wogulis M."/>
            <person name="de Leon A.L."/>
            <person name="Rey M.W."/>
            <person name="Tsang A."/>
        </authorList>
    </citation>
    <scope>NUCLEOTIDE SEQUENCE [LARGE SCALE GENOMIC DNA]</scope>
    <source>
        <strain evidence="9">ATCC 42464 / BCRC 31852 / DSM 1799</strain>
    </source>
</reference>
<dbReference type="InterPro" id="IPR051090">
    <property type="entry name" value="Inositol_monoP_superfamily"/>
</dbReference>
<name>G2QJB2_THET4</name>
<feature type="region of interest" description="Disordered" evidence="7">
    <location>
        <begin position="93"/>
        <end position="131"/>
    </location>
</feature>
<evidence type="ECO:0000313" key="9">
    <source>
        <dbReference type="Proteomes" id="UP000007322"/>
    </source>
</evidence>
<feature type="region of interest" description="Disordered" evidence="7">
    <location>
        <begin position="43"/>
        <end position="79"/>
    </location>
</feature>
<evidence type="ECO:0000256" key="4">
    <source>
        <dbReference type="ARBA" id="ARBA00022801"/>
    </source>
</evidence>
<dbReference type="GeneID" id="11506786"/>
<dbReference type="GO" id="GO:0000103">
    <property type="term" value="P:sulfate assimilation"/>
    <property type="evidence" value="ECO:0007669"/>
    <property type="project" value="TreeGrafter"/>
</dbReference>
<feature type="binding site" evidence="6">
    <location>
        <position position="285"/>
    </location>
    <ligand>
        <name>Mg(2+)</name>
        <dbReference type="ChEBI" id="CHEBI:18420"/>
        <label>1</label>
        <note>catalytic</note>
    </ligand>
</feature>
<comment type="cofactor">
    <cofactor evidence="1 6">
        <name>Mg(2+)</name>
        <dbReference type="ChEBI" id="CHEBI:18420"/>
    </cofactor>
</comment>
<dbReference type="KEGG" id="mtm:MYCTH_2308129"/>
<dbReference type="Proteomes" id="UP000007322">
    <property type="component" value="Chromosome 5"/>
</dbReference>
<gene>
    <name evidence="8" type="ORF">MYCTH_2308129</name>
</gene>
<feature type="binding site" evidence="6">
    <location>
        <position position="283"/>
    </location>
    <ligand>
        <name>Mg(2+)</name>
        <dbReference type="ChEBI" id="CHEBI:18420"/>
        <label>1</label>
        <note>catalytic</note>
    </ligand>
</feature>
<feature type="region of interest" description="Disordered" evidence="7">
    <location>
        <begin position="245"/>
        <end position="267"/>
    </location>
</feature>
<feature type="binding site" evidence="6">
    <location>
        <position position="450"/>
    </location>
    <ligand>
        <name>Mg(2+)</name>
        <dbReference type="ChEBI" id="CHEBI:18420"/>
        <label>1</label>
        <note>catalytic</note>
    </ligand>
</feature>
<feature type="compositionally biased region" description="Low complexity" evidence="7">
    <location>
        <begin position="96"/>
        <end position="109"/>
    </location>
</feature>
<dbReference type="EMBL" id="CP003006">
    <property type="protein sequence ID" value="AEO59669.1"/>
    <property type="molecule type" value="Genomic_DNA"/>
</dbReference>